<dbReference type="PANTHER" id="PTHR37171">
    <property type="entry name" value="SERINE/THREONINE-PROTEIN KINASE YRZF-RELATED"/>
    <property type="match status" value="1"/>
</dbReference>
<accession>A0A9N9ADX9</accession>
<dbReference type="SUPFAM" id="SSF56112">
    <property type="entry name" value="Protein kinase-like (PK-like)"/>
    <property type="match status" value="1"/>
</dbReference>
<dbReference type="InterPro" id="IPR011009">
    <property type="entry name" value="Kinase-like_dom_sf"/>
</dbReference>
<evidence type="ECO:0000259" key="1">
    <source>
        <dbReference type="PROSITE" id="PS50011"/>
    </source>
</evidence>
<reference evidence="2" key="1">
    <citation type="submission" date="2021-06" db="EMBL/GenBank/DDBJ databases">
        <authorList>
            <person name="Kallberg Y."/>
            <person name="Tangrot J."/>
            <person name="Rosling A."/>
        </authorList>
    </citation>
    <scope>NUCLEOTIDE SEQUENCE</scope>
    <source>
        <strain evidence="2">AZ414A</strain>
    </source>
</reference>
<dbReference type="PROSITE" id="PS50011">
    <property type="entry name" value="PROTEIN_KINASE_DOM"/>
    <property type="match status" value="1"/>
</dbReference>
<dbReference type="EMBL" id="CAJVPK010000558">
    <property type="protein sequence ID" value="CAG8526124.1"/>
    <property type="molecule type" value="Genomic_DNA"/>
</dbReference>
<evidence type="ECO:0000313" key="2">
    <source>
        <dbReference type="EMBL" id="CAG8526124.1"/>
    </source>
</evidence>
<keyword evidence="3" id="KW-1185">Reference proteome</keyword>
<feature type="domain" description="Protein kinase" evidence="1">
    <location>
        <begin position="221"/>
        <end position="357"/>
    </location>
</feature>
<name>A0A9N9ADX9_9GLOM</name>
<dbReference type="PANTHER" id="PTHR37171:SF1">
    <property type="entry name" value="SERINE_THREONINE-PROTEIN KINASE YRZF-RELATED"/>
    <property type="match status" value="1"/>
</dbReference>
<gene>
    <name evidence="2" type="ORF">DEBURN_LOCUS5909</name>
</gene>
<dbReference type="InterPro" id="IPR008266">
    <property type="entry name" value="Tyr_kinase_AS"/>
</dbReference>
<organism evidence="2 3">
    <name type="scientific">Diversispora eburnea</name>
    <dbReference type="NCBI Taxonomy" id="1213867"/>
    <lineage>
        <taxon>Eukaryota</taxon>
        <taxon>Fungi</taxon>
        <taxon>Fungi incertae sedis</taxon>
        <taxon>Mucoromycota</taxon>
        <taxon>Glomeromycotina</taxon>
        <taxon>Glomeromycetes</taxon>
        <taxon>Diversisporales</taxon>
        <taxon>Diversisporaceae</taxon>
        <taxon>Diversispora</taxon>
    </lineage>
</organism>
<sequence length="357" mass="41181">MTETADQVLSHVVPVCQWAPQNSLDSSSTASAYPLFPDDVREWIQFFRGVRLTRIQYPLPGGQFPVFPTITEPLEIEKDAEDRFKSNVLSPVDAILETQGAIFYLAKMPVEMKTRFNLNLCGHHLWTIYRRAQRNQIMIADHNFKFKKKILSQMFGAMACNGLHYGILSNYNDTYFFKREETNQTTLYVSRVVKPNDANPTLRECTDISKKVVASSSKRITTIDKYIGRGTFGNVFSGYYHGQAVAWKTCEAYKEKEAKKTLRIETNMYSILRNAKLLYEGYIYDGYLYALVLQLIEDARHIDPENLTVGEKRTIVQQLETIHSYGVLHNDIAQRNILMEPKSRRFFFIDFGLMADV</sequence>
<dbReference type="Proteomes" id="UP000789706">
    <property type="component" value="Unassembled WGS sequence"/>
</dbReference>
<proteinExistence type="predicted"/>
<dbReference type="GO" id="GO:0004672">
    <property type="term" value="F:protein kinase activity"/>
    <property type="evidence" value="ECO:0007669"/>
    <property type="project" value="InterPro"/>
</dbReference>
<dbReference type="OrthoDB" id="2156052at2759"/>
<dbReference type="GO" id="GO:0005524">
    <property type="term" value="F:ATP binding"/>
    <property type="evidence" value="ECO:0007669"/>
    <property type="project" value="InterPro"/>
</dbReference>
<comment type="caution">
    <text evidence="2">The sequence shown here is derived from an EMBL/GenBank/DDBJ whole genome shotgun (WGS) entry which is preliminary data.</text>
</comment>
<dbReference type="InterPro" id="IPR052396">
    <property type="entry name" value="Meiotic_Drive_Suppr_Kinase"/>
</dbReference>
<dbReference type="PROSITE" id="PS00109">
    <property type="entry name" value="PROTEIN_KINASE_TYR"/>
    <property type="match status" value="1"/>
</dbReference>
<dbReference type="InterPro" id="IPR000719">
    <property type="entry name" value="Prot_kinase_dom"/>
</dbReference>
<evidence type="ECO:0000313" key="3">
    <source>
        <dbReference type="Proteomes" id="UP000789706"/>
    </source>
</evidence>
<dbReference type="AlphaFoldDB" id="A0A9N9ADX9"/>
<dbReference type="Gene3D" id="1.10.510.10">
    <property type="entry name" value="Transferase(Phosphotransferase) domain 1"/>
    <property type="match status" value="1"/>
</dbReference>
<dbReference type="Pfam" id="PF00069">
    <property type="entry name" value="Pkinase"/>
    <property type="match status" value="1"/>
</dbReference>
<protein>
    <submittedName>
        <fullName evidence="2">11473_t:CDS:1</fullName>
    </submittedName>
</protein>
<dbReference type="Gene3D" id="3.30.200.20">
    <property type="entry name" value="Phosphorylase Kinase, domain 1"/>
    <property type="match status" value="1"/>
</dbReference>